<comment type="caution">
    <text evidence="1">The sequence shown here is derived from an EMBL/GenBank/DDBJ whole genome shotgun (WGS) entry which is preliminary data.</text>
</comment>
<evidence type="ECO:0000313" key="2">
    <source>
        <dbReference type="Proteomes" id="UP000782610"/>
    </source>
</evidence>
<reference evidence="1" key="1">
    <citation type="submission" date="2020-07" db="EMBL/GenBank/DDBJ databases">
        <title>Huge and variable diversity of episymbiotic CPR bacteria and DPANN archaea in groundwater ecosystems.</title>
        <authorList>
            <person name="He C.Y."/>
            <person name="Keren R."/>
            <person name="Whittaker M."/>
            <person name="Farag I.F."/>
            <person name="Doudna J."/>
            <person name="Cate J.H.D."/>
            <person name="Banfield J.F."/>
        </authorList>
    </citation>
    <scope>NUCLEOTIDE SEQUENCE</scope>
    <source>
        <strain evidence="1">NC_groundwater_1586_Pr3_B-0.1um_66_15</strain>
    </source>
</reference>
<protein>
    <submittedName>
        <fullName evidence="1">Uncharacterized protein</fullName>
    </submittedName>
</protein>
<gene>
    <name evidence="1" type="ORF">HY834_19370</name>
</gene>
<name>A0A933NYF4_9HYPH</name>
<organism evidence="1 2">
    <name type="scientific">Devosia nanyangense</name>
    <dbReference type="NCBI Taxonomy" id="1228055"/>
    <lineage>
        <taxon>Bacteria</taxon>
        <taxon>Pseudomonadati</taxon>
        <taxon>Pseudomonadota</taxon>
        <taxon>Alphaproteobacteria</taxon>
        <taxon>Hyphomicrobiales</taxon>
        <taxon>Devosiaceae</taxon>
        <taxon>Devosia</taxon>
    </lineage>
</organism>
<proteinExistence type="predicted"/>
<accession>A0A933NYF4</accession>
<dbReference type="EMBL" id="JACRAF010000064">
    <property type="protein sequence ID" value="MBI4923899.1"/>
    <property type="molecule type" value="Genomic_DNA"/>
</dbReference>
<evidence type="ECO:0000313" key="1">
    <source>
        <dbReference type="EMBL" id="MBI4923899.1"/>
    </source>
</evidence>
<dbReference type="AlphaFoldDB" id="A0A933NYF4"/>
<dbReference type="Proteomes" id="UP000782610">
    <property type="component" value="Unassembled WGS sequence"/>
</dbReference>
<sequence length="117" mass="13213">MSQGFAAKIMRATRWLEHENAVARFTLTIRAFRRALLEQRYRPDQPRVPAGRPEGGEWTVVGSRPEDRTDVAIAGNLIAQRVGLGDKGLVRHCIYLDMLGRQFGFELDASKLCPPTY</sequence>